<accession>A0A0D2BQI1</accession>
<reference evidence="2 3" key="1">
    <citation type="submission" date="2015-01" db="EMBL/GenBank/DDBJ databases">
        <title>The Genome Sequence of Exophiala xenobiotica CBS118157.</title>
        <authorList>
            <consortium name="The Broad Institute Genomics Platform"/>
            <person name="Cuomo C."/>
            <person name="de Hoog S."/>
            <person name="Gorbushina A."/>
            <person name="Stielow B."/>
            <person name="Teixiera M."/>
            <person name="Abouelleil A."/>
            <person name="Chapman S.B."/>
            <person name="Priest M."/>
            <person name="Young S.K."/>
            <person name="Wortman J."/>
            <person name="Nusbaum C."/>
            <person name="Birren B."/>
        </authorList>
    </citation>
    <scope>NUCLEOTIDE SEQUENCE [LARGE SCALE GENOMIC DNA]</scope>
    <source>
        <strain evidence="2 3">CBS 118157</strain>
    </source>
</reference>
<dbReference type="GeneID" id="25329030"/>
<evidence type="ECO:0000256" key="1">
    <source>
        <dbReference type="SAM" id="MobiDB-lite"/>
    </source>
</evidence>
<dbReference type="HOGENOM" id="CLU_578706_0_0_1"/>
<dbReference type="AlphaFoldDB" id="A0A0D2BQI1"/>
<proteinExistence type="predicted"/>
<dbReference type="OrthoDB" id="4165735at2759"/>
<feature type="compositionally biased region" description="Polar residues" evidence="1">
    <location>
        <begin position="98"/>
        <end position="108"/>
    </location>
</feature>
<sequence>MKDRHSWTVEETRALVDSFDALRGKDIPLTVASIYTEFKNLMPQSLLAKSHIANKITTLARQKKVSKKELFHSWEEHREQLREDSDNRKRKRHESQDVNESNNTNSPTLELRLGKRRSTTRQLESNCSEEQSESGLSSTATFGTQNSPDDDTPDRHLDNMEEQSPASGRINMQVEPWEEKLLSYIRGYLHNNIHDHPPDYEYIRDTLEKAREETEQGIKCFLLARPPARLTPSSMTDSAKDLSCLLLRGGEGRSLESGLNTLYSGPGMTVELLLRVFAAAAIYRWVFLWSDERWDVPMPSEMCKLMGVCEQLNPDFVAKIKLENRLKHLESVVKPTLPERAQHCQAMLYEVFDSLCVTLAKAQRASLTAGSSESSTDYSFYSRREQQVRWEGIMYSVFLDLLHLKLIMLKSSMSYLWRFPKQGDGFKAEWMKSAHEASIPEGSLVYICLSPALFCGGRTSDARSTLVAAALVVVEGFAV</sequence>
<keyword evidence="3" id="KW-1185">Reference proteome</keyword>
<name>A0A0D2BQI1_9EURO</name>
<feature type="compositionally biased region" description="Basic and acidic residues" evidence="1">
    <location>
        <begin position="76"/>
        <end position="87"/>
    </location>
</feature>
<evidence type="ECO:0000313" key="3">
    <source>
        <dbReference type="Proteomes" id="UP000054342"/>
    </source>
</evidence>
<dbReference type="Proteomes" id="UP000054342">
    <property type="component" value="Unassembled WGS sequence"/>
</dbReference>
<gene>
    <name evidence="2" type="ORF">PV05_07122</name>
</gene>
<organism evidence="2 3">
    <name type="scientific">Exophiala xenobiotica</name>
    <dbReference type="NCBI Taxonomy" id="348802"/>
    <lineage>
        <taxon>Eukaryota</taxon>
        <taxon>Fungi</taxon>
        <taxon>Dikarya</taxon>
        <taxon>Ascomycota</taxon>
        <taxon>Pezizomycotina</taxon>
        <taxon>Eurotiomycetes</taxon>
        <taxon>Chaetothyriomycetidae</taxon>
        <taxon>Chaetothyriales</taxon>
        <taxon>Herpotrichiellaceae</taxon>
        <taxon>Exophiala</taxon>
    </lineage>
</organism>
<dbReference type="EMBL" id="KN847320">
    <property type="protein sequence ID" value="KIW54786.1"/>
    <property type="molecule type" value="Genomic_DNA"/>
</dbReference>
<feature type="compositionally biased region" description="Polar residues" evidence="1">
    <location>
        <begin position="120"/>
        <end position="147"/>
    </location>
</feature>
<feature type="region of interest" description="Disordered" evidence="1">
    <location>
        <begin position="76"/>
        <end position="169"/>
    </location>
</feature>
<protein>
    <submittedName>
        <fullName evidence="2">Uncharacterized protein</fullName>
    </submittedName>
</protein>
<evidence type="ECO:0000313" key="2">
    <source>
        <dbReference type="EMBL" id="KIW54786.1"/>
    </source>
</evidence>
<dbReference type="RefSeq" id="XP_013315370.1">
    <property type="nucleotide sequence ID" value="XM_013459916.1"/>
</dbReference>